<evidence type="ECO:0000313" key="1">
    <source>
        <dbReference type="EMBL" id="KAL2319932.1"/>
    </source>
</evidence>
<evidence type="ECO:0008006" key="3">
    <source>
        <dbReference type="Google" id="ProtNLM"/>
    </source>
</evidence>
<dbReference type="InterPro" id="IPR011692">
    <property type="entry name" value="Stress_up-reg_Nod19"/>
</dbReference>
<evidence type="ECO:0000313" key="2">
    <source>
        <dbReference type="Proteomes" id="UP001603857"/>
    </source>
</evidence>
<comment type="caution">
    <text evidence="1">The sequence shown here is derived from an EMBL/GenBank/DDBJ whole genome shotgun (WGS) entry which is preliminary data.</text>
</comment>
<dbReference type="PANTHER" id="PTHR33390:SF4">
    <property type="entry name" value="STRESS UP-REGULATED NOD 19-RELATED"/>
    <property type="match status" value="1"/>
</dbReference>
<dbReference type="AlphaFoldDB" id="A0ABD1L8T3"/>
<keyword evidence="2" id="KW-1185">Reference proteome</keyword>
<dbReference type="PANTHER" id="PTHR33390">
    <property type="entry name" value="STRESS UP-REGULATED NOD 19 PROTEIN"/>
    <property type="match status" value="1"/>
</dbReference>
<gene>
    <name evidence="1" type="ORF">Fmac_028901</name>
</gene>
<protein>
    <recommendedName>
        <fullName evidence="3">Stress up-regulated Nod 19</fullName>
    </recommendedName>
</protein>
<dbReference type="Pfam" id="PF07712">
    <property type="entry name" value="SURNod19"/>
    <property type="match status" value="1"/>
</dbReference>
<dbReference type="EMBL" id="JBGMDY010000010">
    <property type="protein sequence ID" value="KAL2319932.1"/>
    <property type="molecule type" value="Genomic_DNA"/>
</dbReference>
<accession>A0ABD1L8T3</accession>
<sequence>MRKVFKPSILLLSIIVFLSTKRFSIFVRAGNDIESATFVSESFEVGPGKIAAKTFLDIKFPKGHIGVKSFDVELVDEDGNSVPLYETYIHHWFAIKYFENITLSQNIEQYHDLRNGVVFQRNQGTCQGYMLPHYWGLGAESRGTSSNLPDPFAVELGNPIKLPYGFKEKWMFNIMAIDTRGAHNRKGCTECRCKLLNLPKDFYNITKGIDGQPLSLSYKGGLFCCQDNLQCKLKKGFEGPRRNLSLRYKIRWVDWDEHQVPLNFYILDATDRVRSNGSIAIHDCQAEYTIPRIHDSDSPHVQKANIPMEKGGYLFYGTAHMHTGVVNATLYGQDGRILCTSTPKYGTGKEVGNEKGYVVGMSGCYPKPGSMKINDGEILTLESRYENKFRTGAMGHFYIYLADQLHTKVVKD</sequence>
<proteinExistence type="predicted"/>
<name>A0ABD1L8T3_9FABA</name>
<organism evidence="1 2">
    <name type="scientific">Flemingia macrophylla</name>
    <dbReference type="NCBI Taxonomy" id="520843"/>
    <lineage>
        <taxon>Eukaryota</taxon>
        <taxon>Viridiplantae</taxon>
        <taxon>Streptophyta</taxon>
        <taxon>Embryophyta</taxon>
        <taxon>Tracheophyta</taxon>
        <taxon>Spermatophyta</taxon>
        <taxon>Magnoliopsida</taxon>
        <taxon>eudicotyledons</taxon>
        <taxon>Gunneridae</taxon>
        <taxon>Pentapetalae</taxon>
        <taxon>rosids</taxon>
        <taxon>fabids</taxon>
        <taxon>Fabales</taxon>
        <taxon>Fabaceae</taxon>
        <taxon>Papilionoideae</taxon>
        <taxon>50 kb inversion clade</taxon>
        <taxon>NPAAA clade</taxon>
        <taxon>indigoferoid/millettioid clade</taxon>
        <taxon>Phaseoleae</taxon>
        <taxon>Flemingia</taxon>
    </lineage>
</organism>
<reference evidence="1 2" key="1">
    <citation type="submission" date="2024-08" db="EMBL/GenBank/DDBJ databases">
        <title>Insights into the chromosomal genome structure of Flemingia macrophylla.</title>
        <authorList>
            <person name="Ding Y."/>
            <person name="Zhao Y."/>
            <person name="Bi W."/>
            <person name="Wu M."/>
            <person name="Zhao G."/>
            <person name="Gong Y."/>
            <person name="Li W."/>
            <person name="Zhang P."/>
        </authorList>
    </citation>
    <scope>NUCLEOTIDE SEQUENCE [LARGE SCALE GENOMIC DNA]</scope>
    <source>
        <strain evidence="1">DYQJB</strain>
        <tissue evidence="1">Leaf</tissue>
    </source>
</reference>
<dbReference type="Proteomes" id="UP001603857">
    <property type="component" value="Unassembled WGS sequence"/>
</dbReference>